<gene>
    <name evidence="2" type="ORF">QOR41_14610</name>
</gene>
<accession>A0AAW6UVT9</accession>
<evidence type="ECO:0000256" key="1">
    <source>
        <dbReference type="SAM" id="MobiDB-lite"/>
    </source>
</evidence>
<comment type="caution">
    <text evidence="2">The sequence shown here is derived from an EMBL/GenBank/DDBJ whole genome shotgun (WGS) entry which is preliminary data.</text>
</comment>
<protein>
    <submittedName>
        <fullName evidence="2">Relaxase/mobilization nuclease domain-containing protein</fullName>
    </submittedName>
</protein>
<evidence type="ECO:0000313" key="2">
    <source>
        <dbReference type="EMBL" id="MDK1685020.1"/>
    </source>
</evidence>
<sequence length="657" mass="75109">MIIEFFRRGTGKSSGPINYFLGKERNREHARVLSGDVNETADLIDSSPYVKRYTAGCLSFYESDLPADDKAKIMGDFEKALFPGLSPDNYRILWIEHRDKLNDVTGEKRLELNFLIPNIEIETGKRLQPFFAKADLERVNCFKKIVNFQHSFYDPDDPINSQATKTAKNLPTAVKCLKQELDNEISLAVCAGLISNRETLVEWLSKIGLEVTKQTRTAISIKNPNATEENARPIRLRGGFYDENFRCTSESTSFAREASERYRREAPGRYESSLRRYESLCAKKSIYHAERFGPKDRTNTAESAKQLSRYSKQSGEWSAAQENDHRDEYRKNGEQLESNSKRSEYGASADNHGHSTELAAVERIEPSSSGSSTAEKSSFFIEYSFDFNRTYFAYQQHLLRLRQQEQIQRHRRDAEESELLERTGWQHEHNSVQTRRKNEIVRTDRPNNTTLHERFYGNSRDQLNDIRSSTLANYRAATESVAIATAAARQAALGTAESLNFARSAGCEYIGTAKLHSNTTKIYEAIEREKYGTDSDNRQTEKSRIFDGIIAELGRILTTAIADTFNRVNNWIGSKKPDSSPPASDNVTNGKDRNREADETASRTAERENGLNRTLSCTFRRFDPSVISQIVTQLKQRKEIQQPDLMKRRRNDQDYSP</sequence>
<feature type="compositionally biased region" description="Basic and acidic residues" evidence="1">
    <location>
        <begin position="322"/>
        <end position="344"/>
    </location>
</feature>
<reference evidence="2" key="1">
    <citation type="submission" date="2023-04" db="EMBL/GenBank/DDBJ databases">
        <title>The environmental microbiomes in feedlot watering bowls are a reservoir of florfenicol resistance for bovine respiratory disease pathogens.</title>
        <authorList>
            <person name="Kos D.W."/>
            <person name="Ruzzini A.C."/>
            <person name="Schreiner B."/>
            <person name="Jelinski M.D."/>
        </authorList>
    </citation>
    <scope>NUCLEOTIDE SEQUENCE</scope>
    <source>
        <strain evidence="2">WB3</strain>
    </source>
</reference>
<feature type="region of interest" description="Disordered" evidence="1">
    <location>
        <begin position="572"/>
        <end position="610"/>
    </location>
</feature>
<organism evidence="2 3">
    <name type="scientific">Acinetobacter terrestris</name>
    <dbReference type="NCBI Taxonomy" id="2529843"/>
    <lineage>
        <taxon>Bacteria</taxon>
        <taxon>Pseudomonadati</taxon>
        <taxon>Pseudomonadota</taxon>
        <taxon>Gammaproteobacteria</taxon>
        <taxon>Moraxellales</taxon>
        <taxon>Moraxellaceae</taxon>
        <taxon>Acinetobacter</taxon>
        <taxon>Acinetobacter Taxon 24</taxon>
    </lineage>
</organism>
<dbReference type="AlphaFoldDB" id="A0AAW6UVT9"/>
<dbReference type="EMBL" id="JASKNE010000002">
    <property type="protein sequence ID" value="MDK1685020.1"/>
    <property type="molecule type" value="Genomic_DNA"/>
</dbReference>
<dbReference type="RefSeq" id="WP_284067805.1">
    <property type="nucleotide sequence ID" value="NZ_JASKNE010000002.1"/>
</dbReference>
<feature type="region of interest" description="Disordered" evidence="1">
    <location>
        <begin position="637"/>
        <end position="657"/>
    </location>
</feature>
<feature type="compositionally biased region" description="Basic and acidic residues" evidence="1">
    <location>
        <begin position="590"/>
        <end position="610"/>
    </location>
</feature>
<evidence type="ECO:0000313" key="3">
    <source>
        <dbReference type="Proteomes" id="UP001241935"/>
    </source>
</evidence>
<feature type="compositionally biased region" description="Polar residues" evidence="1">
    <location>
        <begin position="300"/>
        <end position="316"/>
    </location>
</feature>
<proteinExistence type="predicted"/>
<name>A0AAW6UVT9_9GAMM</name>
<dbReference type="Proteomes" id="UP001241935">
    <property type="component" value="Unassembled WGS sequence"/>
</dbReference>
<feature type="region of interest" description="Disordered" evidence="1">
    <location>
        <begin position="292"/>
        <end position="353"/>
    </location>
</feature>